<dbReference type="AlphaFoldDB" id="A0A917FPL6"/>
<dbReference type="EMBL" id="BMEO01000004">
    <property type="protein sequence ID" value="GGF92993.1"/>
    <property type="molecule type" value="Genomic_DNA"/>
</dbReference>
<evidence type="ECO:0000313" key="10">
    <source>
        <dbReference type="Proteomes" id="UP000605253"/>
    </source>
</evidence>
<dbReference type="FunFam" id="3.30.70.1560:FF:000001">
    <property type="entry name" value="Pseudouridine synthase"/>
    <property type="match status" value="1"/>
</dbReference>
<keyword evidence="3 7" id="KW-0413">Isomerase</keyword>
<dbReference type="InterPro" id="IPR042092">
    <property type="entry name" value="PsdUridine_s_RsuA/RluB/E/F_cat"/>
</dbReference>
<dbReference type="InterPro" id="IPR002942">
    <property type="entry name" value="S4_RNA-bd"/>
</dbReference>
<keyword evidence="2 6" id="KW-0694">RNA-binding</keyword>
<feature type="domain" description="RNA-binding S4" evidence="8">
    <location>
        <begin position="16"/>
        <end position="74"/>
    </location>
</feature>
<dbReference type="GO" id="GO:0000455">
    <property type="term" value="P:enzyme-directed rRNA pseudouridine synthesis"/>
    <property type="evidence" value="ECO:0007669"/>
    <property type="project" value="UniProtKB-ARBA"/>
</dbReference>
<dbReference type="SMART" id="SM00363">
    <property type="entry name" value="S4"/>
    <property type="match status" value="1"/>
</dbReference>
<dbReference type="Pfam" id="PF01479">
    <property type="entry name" value="S4"/>
    <property type="match status" value="1"/>
</dbReference>
<dbReference type="GO" id="GO:0005829">
    <property type="term" value="C:cytosol"/>
    <property type="evidence" value="ECO:0007669"/>
    <property type="project" value="UniProtKB-ARBA"/>
</dbReference>
<proteinExistence type="inferred from homology"/>
<dbReference type="Gene3D" id="3.30.70.1560">
    <property type="entry name" value="Alpha-L RNA-binding motif"/>
    <property type="match status" value="1"/>
</dbReference>
<dbReference type="Gene3D" id="3.30.70.580">
    <property type="entry name" value="Pseudouridine synthase I, catalytic domain, N-terminal subdomain"/>
    <property type="match status" value="1"/>
</dbReference>
<dbReference type="PANTHER" id="PTHR47683">
    <property type="entry name" value="PSEUDOURIDINE SYNTHASE FAMILY PROTEIN-RELATED"/>
    <property type="match status" value="1"/>
</dbReference>
<dbReference type="InterPro" id="IPR050343">
    <property type="entry name" value="RsuA_PseudoU_synthase"/>
</dbReference>
<dbReference type="InterPro" id="IPR006145">
    <property type="entry name" value="PsdUridine_synth_RsuA/RluA"/>
</dbReference>
<keyword evidence="10" id="KW-1185">Reference proteome</keyword>
<dbReference type="GO" id="GO:0160139">
    <property type="term" value="F:23S rRNA pseudouridine(2605) synthase activity"/>
    <property type="evidence" value="ECO:0007669"/>
    <property type="project" value="UniProtKB-EC"/>
</dbReference>
<dbReference type="PROSITE" id="PS50889">
    <property type="entry name" value="S4"/>
    <property type="match status" value="1"/>
</dbReference>
<comment type="similarity">
    <text evidence="1 7">Belongs to the pseudouridine synthase RsuA family.</text>
</comment>
<evidence type="ECO:0000259" key="8">
    <source>
        <dbReference type="SMART" id="SM00363"/>
    </source>
</evidence>
<dbReference type="SUPFAM" id="SSF55174">
    <property type="entry name" value="Alpha-L RNA-binding motif"/>
    <property type="match status" value="1"/>
</dbReference>
<dbReference type="CDD" id="cd00165">
    <property type="entry name" value="S4"/>
    <property type="match status" value="1"/>
</dbReference>
<dbReference type="InterPro" id="IPR018496">
    <property type="entry name" value="PsdUridine_synth_RsuA/RluB_CS"/>
</dbReference>
<evidence type="ECO:0000256" key="5">
    <source>
        <dbReference type="ARBA" id="ARBA00037383"/>
    </source>
</evidence>
<evidence type="ECO:0000256" key="4">
    <source>
        <dbReference type="ARBA" id="ARBA00036944"/>
    </source>
</evidence>
<comment type="caution">
    <text evidence="9">The sequence shown here is derived from an EMBL/GenBank/DDBJ whole genome shotgun (WGS) entry which is preliminary data.</text>
</comment>
<dbReference type="NCBIfam" id="TIGR00093">
    <property type="entry name" value="pseudouridine synthase"/>
    <property type="match status" value="1"/>
</dbReference>
<evidence type="ECO:0000256" key="6">
    <source>
        <dbReference type="PROSITE-ProRule" id="PRU00182"/>
    </source>
</evidence>
<accession>A0A917FPL6</accession>
<dbReference type="InterPro" id="IPR036986">
    <property type="entry name" value="S4_RNA-bd_sf"/>
</dbReference>
<reference evidence="9" key="1">
    <citation type="journal article" date="2014" name="Int. J. Syst. Evol. Microbiol.">
        <title>Complete genome sequence of Corynebacterium casei LMG S-19264T (=DSM 44701T), isolated from a smear-ripened cheese.</title>
        <authorList>
            <consortium name="US DOE Joint Genome Institute (JGI-PGF)"/>
            <person name="Walter F."/>
            <person name="Albersmeier A."/>
            <person name="Kalinowski J."/>
            <person name="Ruckert C."/>
        </authorList>
    </citation>
    <scope>NUCLEOTIDE SEQUENCE</scope>
    <source>
        <strain evidence="9">CGMCC 1.12181</strain>
    </source>
</reference>
<comment type="catalytic activity">
    <reaction evidence="4">
        <text>uridine(2605) in 23S rRNA = pseudouridine(2605) in 23S rRNA</text>
        <dbReference type="Rhea" id="RHEA:42520"/>
        <dbReference type="Rhea" id="RHEA-COMP:10095"/>
        <dbReference type="Rhea" id="RHEA-COMP:10096"/>
        <dbReference type="ChEBI" id="CHEBI:65314"/>
        <dbReference type="ChEBI" id="CHEBI:65315"/>
        <dbReference type="EC" id="5.4.99.22"/>
    </reaction>
</comment>
<dbReference type="InterPro" id="IPR020103">
    <property type="entry name" value="PsdUridine_synth_cat_dom_sf"/>
</dbReference>
<dbReference type="Proteomes" id="UP000605253">
    <property type="component" value="Unassembled WGS sequence"/>
</dbReference>
<name>A0A917FPL6_9GAMM</name>
<dbReference type="Pfam" id="PF00849">
    <property type="entry name" value="PseudoU_synth_2"/>
    <property type="match status" value="1"/>
</dbReference>
<evidence type="ECO:0000256" key="2">
    <source>
        <dbReference type="ARBA" id="ARBA00022884"/>
    </source>
</evidence>
<organism evidence="9 10">
    <name type="scientific">Marinicella pacifica</name>
    <dbReference type="NCBI Taxonomy" id="1171543"/>
    <lineage>
        <taxon>Bacteria</taxon>
        <taxon>Pseudomonadati</taxon>
        <taxon>Pseudomonadota</taxon>
        <taxon>Gammaproteobacteria</taxon>
        <taxon>Lysobacterales</taxon>
        <taxon>Marinicellaceae</taxon>
        <taxon>Marinicella</taxon>
    </lineage>
</organism>
<gene>
    <name evidence="9" type="ORF">GCM10011365_12800</name>
</gene>
<dbReference type="RefSeq" id="WP_188364871.1">
    <property type="nucleotide sequence ID" value="NZ_BAABJF010000015.1"/>
</dbReference>
<dbReference type="InterPro" id="IPR000748">
    <property type="entry name" value="PsdUridine_synth_RsuA/RluB/E/F"/>
</dbReference>
<evidence type="ECO:0000256" key="7">
    <source>
        <dbReference type="RuleBase" id="RU003887"/>
    </source>
</evidence>
<dbReference type="PROSITE" id="PS01149">
    <property type="entry name" value="PSI_RSU"/>
    <property type="match status" value="1"/>
</dbReference>
<dbReference type="SUPFAM" id="SSF55120">
    <property type="entry name" value="Pseudouridine synthase"/>
    <property type="match status" value="1"/>
</dbReference>
<dbReference type="InterPro" id="IPR020094">
    <property type="entry name" value="TruA/RsuA/RluB/E/F_N"/>
</dbReference>
<evidence type="ECO:0000256" key="3">
    <source>
        <dbReference type="ARBA" id="ARBA00023235"/>
    </source>
</evidence>
<dbReference type="EC" id="5.4.99.-" evidence="7"/>
<evidence type="ECO:0000256" key="1">
    <source>
        <dbReference type="ARBA" id="ARBA00008348"/>
    </source>
</evidence>
<comment type="function">
    <text evidence="5">Responsible for synthesis of pseudouridine from uracil-2605 in 23S ribosomal RNA.</text>
</comment>
<reference evidence="9" key="2">
    <citation type="submission" date="2020-09" db="EMBL/GenBank/DDBJ databases">
        <authorList>
            <person name="Sun Q."/>
            <person name="Zhou Y."/>
        </authorList>
    </citation>
    <scope>NUCLEOTIDE SEQUENCE</scope>
    <source>
        <strain evidence="9">CGMCC 1.12181</strain>
    </source>
</reference>
<protein>
    <recommendedName>
        <fullName evidence="7">Pseudouridine synthase</fullName>
        <ecNumber evidence="7">5.4.99.-</ecNumber>
    </recommendedName>
</protein>
<dbReference type="GO" id="GO:0003723">
    <property type="term" value="F:RNA binding"/>
    <property type="evidence" value="ECO:0007669"/>
    <property type="project" value="UniProtKB-KW"/>
</dbReference>
<dbReference type="Gene3D" id="3.10.290.10">
    <property type="entry name" value="RNA-binding S4 domain"/>
    <property type="match status" value="1"/>
</dbReference>
<sequence length="280" mass="32190">MNKPNNTMYFETETQERIQKTLARNGLGSRRQIEAAIKLGQLSINNTPVQLGQKLSAGDRIVWKNRVWLVEETHSKPRVLMYHKPDGLVTTRQDELGRPTVFDSLPKIKGQKWLNIGRLDINTTGLLLFTTDGDFAHHMTHPSSQIDREYACRIFGEVDDDMIQRLLSGVELEDGLANFSDIQRADEDREGSANHWFYVAIMEGRNREVRRLWESQGVQVNRLKRVRYGGVFLPKNLLQGKYRELNDKELSILFEDSHYQPPASQLTVKSVAKKRGRSKG</sequence>
<dbReference type="PANTHER" id="PTHR47683:SF3">
    <property type="entry name" value="RIBOSOMAL LARGE SUBUNIT PSEUDOURIDINE SYNTHASE B"/>
    <property type="match status" value="1"/>
</dbReference>
<evidence type="ECO:0000313" key="9">
    <source>
        <dbReference type="EMBL" id="GGF92993.1"/>
    </source>
</evidence>